<proteinExistence type="predicted"/>
<dbReference type="Gene3D" id="3.20.20.140">
    <property type="entry name" value="Metal-dependent hydrolases"/>
    <property type="match status" value="1"/>
</dbReference>
<keyword evidence="2" id="KW-1185">Reference proteome</keyword>
<dbReference type="SUPFAM" id="SSF51556">
    <property type="entry name" value="Metallo-dependent hydrolases"/>
    <property type="match status" value="1"/>
</dbReference>
<dbReference type="PATRIC" id="fig|284040.3.peg.5486"/>
<dbReference type="RefSeq" id="WP_031135525.1">
    <property type="nucleotide sequence ID" value="NZ_JYJH01000035.1"/>
</dbReference>
<evidence type="ECO:0000313" key="1">
    <source>
        <dbReference type="EMBL" id="KJK35035.1"/>
    </source>
</evidence>
<accession>A0A0M2GIZ3</accession>
<dbReference type="AlphaFoldDB" id="A0A0M2GIZ3"/>
<reference evidence="2" key="1">
    <citation type="submission" date="2015-02" db="EMBL/GenBank/DDBJ databases">
        <authorList>
            <person name="Ju K.-S."/>
            <person name="Doroghazi J.R."/>
            <person name="Metcalf W."/>
        </authorList>
    </citation>
    <scope>NUCLEOTIDE SEQUENCE [LARGE SCALE GENOMIC DNA]</scope>
    <source>
        <strain evidence="2">NRRL B-16380</strain>
    </source>
</reference>
<evidence type="ECO:0008006" key="3">
    <source>
        <dbReference type="Google" id="ProtNLM"/>
    </source>
</evidence>
<dbReference type="Proteomes" id="UP000034786">
    <property type="component" value="Unassembled WGS sequence"/>
</dbReference>
<protein>
    <recommendedName>
        <fullName evidence="3">Amidohydrolase-related domain-containing protein</fullName>
    </recommendedName>
</protein>
<name>A0A0M2GIZ3_9ACTN</name>
<dbReference type="STRING" id="284040.UK15_33265"/>
<organism evidence="1 2">
    <name type="scientific">Streptomyces variegatus</name>
    <dbReference type="NCBI Taxonomy" id="284040"/>
    <lineage>
        <taxon>Bacteria</taxon>
        <taxon>Bacillati</taxon>
        <taxon>Actinomycetota</taxon>
        <taxon>Actinomycetes</taxon>
        <taxon>Kitasatosporales</taxon>
        <taxon>Streptomycetaceae</taxon>
        <taxon>Streptomyces</taxon>
    </lineage>
</organism>
<gene>
    <name evidence="1" type="ORF">UK15_33265</name>
</gene>
<dbReference type="InterPro" id="IPR032466">
    <property type="entry name" value="Metal_Hydrolase"/>
</dbReference>
<evidence type="ECO:0000313" key="2">
    <source>
        <dbReference type="Proteomes" id="UP000034786"/>
    </source>
</evidence>
<comment type="caution">
    <text evidence="1">The sequence shown here is derived from an EMBL/GenBank/DDBJ whole genome shotgun (WGS) entry which is preliminary data.</text>
</comment>
<sequence length="160" mass="17327">MSRADPGRTVNPRFALPVWTELSRQRATVLVHPSPFSRPVLYLPTALFEVGFDTARVGNTQQVTAAQIEQAASRFWYDTAMSGSLPTLSALLAVTSPDHVLYGSDFGAPCAGEDVLQHNARLLRTSPLLSPAERDGLGRHGAELFPHAFARMESPATIQG</sequence>
<dbReference type="EMBL" id="JYJH01000035">
    <property type="protein sequence ID" value="KJK35035.1"/>
    <property type="molecule type" value="Genomic_DNA"/>
</dbReference>